<accession>A0A0R2EYS5</accession>
<dbReference type="Proteomes" id="UP000051442">
    <property type="component" value="Unassembled WGS sequence"/>
</dbReference>
<evidence type="ECO:0000256" key="1">
    <source>
        <dbReference type="ARBA" id="ARBA00001602"/>
    </source>
</evidence>
<evidence type="ECO:0000256" key="5">
    <source>
        <dbReference type="ARBA" id="ARBA00023235"/>
    </source>
</evidence>
<feature type="binding site" evidence="7">
    <location>
        <begin position="42"/>
        <end position="43"/>
    </location>
    <ligand>
        <name>substrate</name>
    </ligand>
</feature>
<dbReference type="Pfam" id="PF01177">
    <property type="entry name" value="Asp_Glu_race"/>
    <property type="match status" value="1"/>
</dbReference>
<dbReference type="InterPro" id="IPR001920">
    <property type="entry name" value="Asp/Glu_race"/>
</dbReference>
<evidence type="ECO:0000313" key="8">
    <source>
        <dbReference type="EMBL" id="KRN21554.1"/>
    </source>
</evidence>
<dbReference type="GO" id="GO:0008881">
    <property type="term" value="F:glutamate racemase activity"/>
    <property type="evidence" value="ECO:0007669"/>
    <property type="project" value="UniProtKB-UniRule"/>
</dbReference>
<evidence type="ECO:0000256" key="7">
    <source>
        <dbReference type="HAMAP-Rule" id="MF_00258"/>
    </source>
</evidence>
<evidence type="ECO:0000313" key="9">
    <source>
        <dbReference type="Proteomes" id="UP000051442"/>
    </source>
</evidence>
<dbReference type="PATRIC" id="fig|1423804.4.peg.1072"/>
<feature type="active site" description="Proton donor/acceptor" evidence="7">
    <location>
        <position position="73"/>
    </location>
</feature>
<dbReference type="UniPathway" id="UPA00219"/>
<evidence type="ECO:0000256" key="2">
    <source>
        <dbReference type="ARBA" id="ARBA00013090"/>
    </source>
</evidence>
<protein>
    <recommendedName>
        <fullName evidence="2 7">Glutamate racemase</fullName>
        <ecNumber evidence="2 7">5.1.1.3</ecNumber>
    </recommendedName>
</protein>
<feature type="binding site" evidence="7">
    <location>
        <begin position="184"/>
        <end position="185"/>
    </location>
    <ligand>
        <name>substrate</name>
    </ligand>
</feature>
<evidence type="ECO:0000256" key="6">
    <source>
        <dbReference type="ARBA" id="ARBA00023316"/>
    </source>
</evidence>
<comment type="caution">
    <text evidence="8">The sequence shown here is derived from an EMBL/GenBank/DDBJ whole genome shotgun (WGS) entry which is preliminary data.</text>
</comment>
<name>A0A0R2EYS5_9LACO</name>
<dbReference type="GO" id="GO:0071555">
    <property type="term" value="P:cell wall organization"/>
    <property type="evidence" value="ECO:0007669"/>
    <property type="project" value="UniProtKB-KW"/>
</dbReference>
<reference evidence="8 9" key="1">
    <citation type="journal article" date="2015" name="Genome Announc.">
        <title>Expanding the biotechnology potential of lactobacilli through comparative genomics of 213 strains and associated genera.</title>
        <authorList>
            <person name="Sun Z."/>
            <person name="Harris H.M."/>
            <person name="McCann A."/>
            <person name="Guo C."/>
            <person name="Argimon S."/>
            <person name="Zhang W."/>
            <person name="Yang X."/>
            <person name="Jeffery I.B."/>
            <person name="Cooney J.C."/>
            <person name="Kagawa T.F."/>
            <person name="Liu W."/>
            <person name="Song Y."/>
            <person name="Salvetti E."/>
            <person name="Wrobel A."/>
            <person name="Rasinkangas P."/>
            <person name="Parkhill J."/>
            <person name="Rea M.C."/>
            <person name="O'Sullivan O."/>
            <person name="Ritari J."/>
            <person name="Douillard F.P."/>
            <person name="Paul Ross R."/>
            <person name="Yang R."/>
            <person name="Briner A.E."/>
            <person name="Felis G.E."/>
            <person name="de Vos W.M."/>
            <person name="Barrangou R."/>
            <person name="Klaenhammer T.R."/>
            <person name="Caufield P.W."/>
            <person name="Cui Y."/>
            <person name="Zhang H."/>
            <person name="O'Toole P.W."/>
        </authorList>
    </citation>
    <scope>NUCLEOTIDE SEQUENCE [LARGE SCALE GENOMIC DNA]</scope>
    <source>
        <strain evidence="8 9">DSM 23365</strain>
    </source>
</reference>
<dbReference type="NCBIfam" id="TIGR00067">
    <property type="entry name" value="glut_race"/>
    <property type="match status" value="1"/>
</dbReference>
<feature type="active site" description="Proton donor/acceptor" evidence="7">
    <location>
        <position position="183"/>
    </location>
</feature>
<keyword evidence="6 7" id="KW-0961">Cell wall biogenesis/degradation</keyword>
<dbReference type="GO" id="GO:0009252">
    <property type="term" value="P:peptidoglycan biosynthetic process"/>
    <property type="evidence" value="ECO:0007669"/>
    <property type="project" value="UniProtKB-UniRule"/>
</dbReference>
<dbReference type="AlphaFoldDB" id="A0A0R2EYS5"/>
<dbReference type="HAMAP" id="MF_00258">
    <property type="entry name" value="Glu_racemase"/>
    <property type="match status" value="1"/>
</dbReference>
<dbReference type="PROSITE" id="PS00923">
    <property type="entry name" value="ASP_GLU_RACEMASE_1"/>
    <property type="match status" value="1"/>
</dbReference>
<dbReference type="Gene3D" id="3.40.50.1860">
    <property type="match status" value="2"/>
</dbReference>
<dbReference type="PANTHER" id="PTHR21198">
    <property type="entry name" value="GLUTAMATE RACEMASE"/>
    <property type="match status" value="1"/>
</dbReference>
<comment type="pathway">
    <text evidence="7">Cell wall biogenesis; peptidoglycan biosynthesis.</text>
</comment>
<dbReference type="PROSITE" id="PS00924">
    <property type="entry name" value="ASP_GLU_RACEMASE_2"/>
    <property type="match status" value="1"/>
</dbReference>
<dbReference type="GO" id="GO:0008360">
    <property type="term" value="P:regulation of cell shape"/>
    <property type="evidence" value="ECO:0007669"/>
    <property type="project" value="UniProtKB-KW"/>
</dbReference>
<dbReference type="RefSeq" id="WP_057151995.1">
    <property type="nucleotide sequence ID" value="NZ_AYZM01000111.1"/>
</dbReference>
<dbReference type="PANTHER" id="PTHR21198:SF3">
    <property type="entry name" value="GLUTAMATE RACEMASE"/>
    <property type="match status" value="1"/>
</dbReference>
<dbReference type="STRING" id="1423804.FD14_GL000994"/>
<keyword evidence="4 7" id="KW-0573">Peptidoglycan synthesis</keyword>
<keyword evidence="9" id="KW-1185">Reference proteome</keyword>
<feature type="binding site" evidence="7">
    <location>
        <begin position="74"/>
        <end position="75"/>
    </location>
    <ligand>
        <name>substrate</name>
    </ligand>
</feature>
<gene>
    <name evidence="7" type="primary">murI</name>
    <name evidence="8" type="ORF">FD14_GL000994</name>
</gene>
<dbReference type="InterPro" id="IPR004391">
    <property type="entry name" value="Glu_race"/>
</dbReference>
<feature type="binding site" evidence="7">
    <location>
        <begin position="10"/>
        <end position="11"/>
    </location>
    <ligand>
        <name>substrate</name>
    </ligand>
</feature>
<evidence type="ECO:0000256" key="3">
    <source>
        <dbReference type="ARBA" id="ARBA00022960"/>
    </source>
</evidence>
<comment type="catalytic activity">
    <reaction evidence="1 7">
        <text>L-glutamate = D-glutamate</text>
        <dbReference type="Rhea" id="RHEA:12813"/>
        <dbReference type="ChEBI" id="CHEBI:29985"/>
        <dbReference type="ChEBI" id="CHEBI:29986"/>
        <dbReference type="EC" id="5.1.1.3"/>
    </reaction>
</comment>
<keyword evidence="3 7" id="KW-0133">Cell shape</keyword>
<comment type="function">
    <text evidence="7">Provides the (R)-glutamate required for cell wall biosynthesis.</text>
</comment>
<dbReference type="EMBL" id="AYZM01000111">
    <property type="protein sequence ID" value="KRN21554.1"/>
    <property type="molecule type" value="Genomic_DNA"/>
</dbReference>
<organism evidence="8 9">
    <name type="scientific">Secundilactobacillus similis DSM 23365 = JCM 2765</name>
    <dbReference type="NCBI Taxonomy" id="1423804"/>
    <lineage>
        <taxon>Bacteria</taxon>
        <taxon>Bacillati</taxon>
        <taxon>Bacillota</taxon>
        <taxon>Bacilli</taxon>
        <taxon>Lactobacillales</taxon>
        <taxon>Lactobacillaceae</taxon>
        <taxon>Secundilactobacillus</taxon>
    </lineage>
</organism>
<dbReference type="InterPro" id="IPR018187">
    <property type="entry name" value="Asp/Glu_racemase_AS_1"/>
</dbReference>
<keyword evidence="5 7" id="KW-0413">Isomerase</keyword>
<dbReference type="OrthoDB" id="9801055at2"/>
<comment type="similarity">
    <text evidence="7">Belongs to the aspartate/glutamate racemases family.</text>
</comment>
<dbReference type="InterPro" id="IPR033134">
    <property type="entry name" value="Asp/Glu_racemase_AS_2"/>
</dbReference>
<dbReference type="SUPFAM" id="SSF53681">
    <property type="entry name" value="Aspartate/glutamate racemase"/>
    <property type="match status" value="2"/>
</dbReference>
<proteinExistence type="inferred from homology"/>
<evidence type="ECO:0000256" key="4">
    <source>
        <dbReference type="ARBA" id="ARBA00022984"/>
    </source>
</evidence>
<sequence>MNNNPIGVFDSGVGGISTLNELTKQFPNERFIFYGDTKNAPYGSKTPDEVFQCTQRVMDELLAQHVKAVVIACNTATSAAKPRLMQAYPETPIVGIEPALKEAIDDGSHNILVMGTQLTVHLPKFQTMMAKYQSDHNIYAVPCPGLADYVEGGMTDPAALNELLTTLLAPYLDKPIDGIVLGCTHYPFVRDAISALFKPGIPVHTGFEGVAKQLRHVLVEHDGLTAATTPGDVTWMSSEPDAVDYYQSLYDMLKK</sequence>
<dbReference type="EC" id="5.1.1.3" evidence="2 7"/>
<dbReference type="InterPro" id="IPR015942">
    <property type="entry name" value="Asp/Glu/hydantoin_racemase"/>
</dbReference>